<evidence type="ECO:0000256" key="2">
    <source>
        <dbReference type="ARBA" id="ARBA00008784"/>
    </source>
</evidence>
<feature type="domain" description="VOC" evidence="9">
    <location>
        <begin position="155"/>
        <end position="276"/>
    </location>
</feature>
<organism evidence="10 11">
    <name type="scientific">Neobacillus bataviensis</name>
    <dbReference type="NCBI Taxonomy" id="220685"/>
    <lineage>
        <taxon>Bacteria</taxon>
        <taxon>Bacillati</taxon>
        <taxon>Bacillota</taxon>
        <taxon>Bacilli</taxon>
        <taxon>Bacillales</taxon>
        <taxon>Bacillaceae</taxon>
        <taxon>Neobacillus</taxon>
    </lineage>
</organism>
<proteinExistence type="inferred from homology"/>
<evidence type="ECO:0000256" key="8">
    <source>
        <dbReference type="RuleBase" id="RU000683"/>
    </source>
</evidence>
<dbReference type="Pfam" id="PF00903">
    <property type="entry name" value="Glyoxalase"/>
    <property type="match status" value="2"/>
</dbReference>
<comment type="cofactor">
    <cofactor evidence="1 8">
        <name>Fe(2+)</name>
        <dbReference type="ChEBI" id="CHEBI:29033"/>
    </cofactor>
</comment>
<dbReference type="PANTHER" id="PTHR36113">
    <property type="entry name" value="LYASE, PUTATIVE-RELATED-RELATED"/>
    <property type="match status" value="1"/>
</dbReference>
<keyword evidence="11" id="KW-1185">Reference proteome</keyword>
<evidence type="ECO:0000256" key="1">
    <source>
        <dbReference type="ARBA" id="ARBA00001954"/>
    </source>
</evidence>
<keyword evidence="6 8" id="KW-0560">Oxidoreductase</keyword>
<dbReference type="EMBL" id="VIVN01000029">
    <property type="protein sequence ID" value="TWD88288.1"/>
    <property type="molecule type" value="Genomic_DNA"/>
</dbReference>
<keyword evidence="7 8" id="KW-0408">Iron</keyword>
<dbReference type="AlphaFoldDB" id="A0A561CBC8"/>
<evidence type="ECO:0000313" key="11">
    <source>
        <dbReference type="Proteomes" id="UP000319671"/>
    </source>
</evidence>
<evidence type="ECO:0000256" key="5">
    <source>
        <dbReference type="ARBA" id="ARBA00022964"/>
    </source>
</evidence>
<dbReference type="RefSeq" id="WP_144568706.1">
    <property type="nucleotide sequence ID" value="NZ_VIVN01000029.1"/>
</dbReference>
<evidence type="ECO:0000313" key="10">
    <source>
        <dbReference type="EMBL" id="TWD88288.1"/>
    </source>
</evidence>
<keyword evidence="4 8" id="KW-0058">Aromatic hydrocarbons catabolism</keyword>
<sequence>MTTNHEPIRDIAYLSHIELLTPKPTESLEFFRDLLGMEIVHREGQSVFLRGWGDQQLYSLKLTEEGQAGLGHVGLRAYSQQALERRAQDIEQSGYGIGWSDGDYGHSRSYQFMDADGHVLEVFYEADKYVTPDHLKPGLKNQPQKFSARGASVTQLDHINLFSSNVDADSTFYRNHLGFRLSEQAITDEGKQTTAWLHVTNKSYDLAISLDKSGAQGRFHHAAFKVESAEMVLRAADVFLDNGIFIEAPPNKHVAGQTMFVYVYEPGGNRIEVCSGGFLIYTPDWETVTWTPEERKKGLAWGTPLPSTFHTYGTPNTEK</sequence>
<dbReference type="InterPro" id="IPR004360">
    <property type="entry name" value="Glyas_Fos-R_dOase_dom"/>
</dbReference>
<dbReference type="PANTHER" id="PTHR36113:SF3">
    <property type="entry name" value="SLL5075 PROTEIN"/>
    <property type="match status" value="1"/>
</dbReference>
<name>A0A561CBC8_9BACI</name>
<comment type="caution">
    <text evidence="10">The sequence shown here is derived from an EMBL/GenBank/DDBJ whole genome shotgun (WGS) entry which is preliminary data.</text>
</comment>
<evidence type="ECO:0000256" key="4">
    <source>
        <dbReference type="ARBA" id="ARBA00022797"/>
    </source>
</evidence>
<reference evidence="10 11" key="1">
    <citation type="submission" date="2019-06" db="EMBL/GenBank/DDBJ databases">
        <title>Sorghum-associated microbial communities from plants grown in Nebraska, USA.</title>
        <authorList>
            <person name="Schachtman D."/>
        </authorList>
    </citation>
    <scope>NUCLEOTIDE SEQUENCE [LARGE SCALE GENOMIC DNA]</scope>
    <source>
        <strain evidence="10 11">2482</strain>
    </source>
</reference>
<dbReference type="Proteomes" id="UP000319671">
    <property type="component" value="Unassembled WGS sequence"/>
</dbReference>
<evidence type="ECO:0000256" key="3">
    <source>
        <dbReference type="ARBA" id="ARBA00022723"/>
    </source>
</evidence>
<dbReference type="InterPro" id="IPR029068">
    <property type="entry name" value="Glyas_Bleomycin-R_OHBP_Dase"/>
</dbReference>
<evidence type="ECO:0000256" key="7">
    <source>
        <dbReference type="ARBA" id="ARBA00023004"/>
    </source>
</evidence>
<dbReference type="Gene3D" id="3.10.180.10">
    <property type="entry name" value="2,3-Dihydroxybiphenyl 1,2-Dioxygenase, domain 1"/>
    <property type="match status" value="2"/>
</dbReference>
<dbReference type="GO" id="GO:0051213">
    <property type="term" value="F:dioxygenase activity"/>
    <property type="evidence" value="ECO:0007669"/>
    <property type="project" value="UniProtKB-KW"/>
</dbReference>
<evidence type="ECO:0000256" key="6">
    <source>
        <dbReference type="ARBA" id="ARBA00023002"/>
    </source>
</evidence>
<accession>A0A561CBC8</accession>
<keyword evidence="3" id="KW-0479">Metal-binding</keyword>
<comment type="similarity">
    <text evidence="2 8">Belongs to the extradiol ring-cleavage dioxygenase family.</text>
</comment>
<dbReference type="PROSITE" id="PS00082">
    <property type="entry name" value="EXTRADIOL_DIOXYGENAS"/>
    <property type="match status" value="1"/>
</dbReference>
<dbReference type="InterPro" id="IPR000486">
    <property type="entry name" value="Xdiol_ring_cleave_dOase_1/2"/>
</dbReference>
<protein>
    <submittedName>
        <fullName evidence="10">Catechol 2,3-dioxygenase</fullName>
    </submittedName>
</protein>
<dbReference type="InterPro" id="IPR037523">
    <property type="entry name" value="VOC_core"/>
</dbReference>
<feature type="domain" description="VOC" evidence="9">
    <location>
        <begin position="13"/>
        <end position="125"/>
    </location>
</feature>
<dbReference type="PROSITE" id="PS51819">
    <property type="entry name" value="VOC"/>
    <property type="match status" value="2"/>
</dbReference>
<gene>
    <name evidence="10" type="ORF">FB550_12920</name>
</gene>
<dbReference type="GO" id="GO:0008198">
    <property type="term" value="F:ferrous iron binding"/>
    <property type="evidence" value="ECO:0007669"/>
    <property type="project" value="InterPro"/>
</dbReference>
<dbReference type="InterPro" id="IPR051332">
    <property type="entry name" value="Fosfomycin_Res_Enzymes"/>
</dbReference>
<evidence type="ECO:0000259" key="9">
    <source>
        <dbReference type="PROSITE" id="PS51819"/>
    </source>
</evidence>
<keyword evidence="5 8" id="KW-0223">Dioxygenase</keyword>
<dbReference type="SUPFAM" id="SSF54593">
    <property type="entry name" value="Glyoxalase/Bleomycin resistance protein/Dihydroxybiphenyl dioxygenase"/>
    <property type="match status" value="1"/>
</dbReference>